<dbReference type="EMBL" id="CP036427">
    <property type="protein sequence ID" value="QDV39168.1"/>
    <property type="molecule type" value="Genomic_DNA"/>
</dbReference>
<reference evidence="4 5" key="1">
    <citation type="submission" date="2019-02" db="EMBL/GenBank/DDBJ databases">
        <title>Deep-cultivation of Planctomycetes and their phenomic and genomic characterization uncovers novel biology.</title>
        <authorList>
            <person name="Wiegand S."/>
            <person name="Jogler M."/>
            <person name="Boedeker C."/>
            <person name="Pinto D."/>
            <person name="Vollmers J."/>
            <person name="Rivas-Marin E."/>
            <person name="Kohn T."/>
            <person name="Peeters S.H."/>
            <person name="Heuer A."/>
            <person name="Rast P."/>
            <person name="Oberbeckmann S."/>
            <person name="Bunk B."/>
            <person name="Jeske O."/>
            <person name="Meyerdierks A."/>
            <person name="Storesund J.E."/>
            <person name="Kallscheuer N."/>
            <person name="Luecker S."/>
            <person name="Lage O.M."/>
            <person name="Pohl T."/>
            <person name="Merkel B.J."/>
            <person name="Hornburger P."/>
            <person name="Mueller R.-W."/>
            <person name="Bruemmer F."/>
            <person name="Labrenz M."/>
            <person name="Spormann A.M."/>
            <person name="Op den Camp H."/>
            <person name="Overmann J."/>
            <person name="Amann R."/>
            <person name="Jetten M.S.M."/>
            <person name="Mascher T."/>
            <person name="Medema M.H."/>
            <person name="Devos D.P."/>
            <person name="Kaster A.-K."/>
            <person name="Ovreas L."/>
            <person name="Rohde M."/>
            <person name="Galperin M.Y."/>
            <person name="Jogler C."/>
        </authorList>
    </citation>
    <scope>NUCLEOTIDE SEQUENCE [LARGE SCALE GENOMIC DNA]</scope>
    <source>
        <strain evidence="4 5">ElP</strain>
        <plasmid evidence="4">pElP_1</plasmid>
        <plasmid evidence="5">pelp_1</plasmid>
    </source>
</reference>
<dbReference type="Gene3D" id="3.40.50.10910">
    <property type="entry name" value="Amidohydrolase"/>
    <property type="match status" value="1"/>
</dbReference>
<dbReference type="Proteomes" id="UP000317835">
    <property type="component" value="Plasmid pElP_1"/>
</dbReference>
<accession>A0A518HE96</accession>
<feature type="region of interest" description="Disordered" evidence="1">
    <location>
        <begin position="449"/>
        <end position="501"/>
    </location>
</feature>
<keyword evidence="4" id="KW-0614">Plasmid</keyword>
<geneLocation type="plasmid" evidence="4">
    <name>pElP_1</name>
</geneLocation>
<proteinExistence type="predicted"/>
<organism evidence="4 5">
    <name type="scientific">Tautonia plasticadhaerens</name>
    <dbReference type="NCBI Taxonomy" id="2527974"/>
    <lineage>
        <taxon>Bacteria</taxon>
        <taxon>Pseudomonadati</taxon>
        <taxon>Planctomycetota</taxon>
        <taxon>Planctomycetia</taxon>
        <taxon>Isosphaerales</taxon>
        <taxon>Isosphaeraceae</taxon>
        <taxon>Tautonia</taxon>
    </lineage>
</organism>
<dbReference type="InterPro" id="IPR006680">
    <property type="entry name" value="Amidohydro-rel"/>
</dbReference>
<dbReference type="AlphaFoldDB" id="A0A518HE96"/>
<dbReference type="KEGG" id="tpla:ElP_71320"/>
<evidence type="ECO:0000256" key="1">
    <source>
        <dbReference type="SAM" id="MobiDB-lite"/>
    </source>
</evidence>
<dbReference type="InterPro" id="IPR032466">
    <property type="entry name" value="Metal_Hydrolase"/>
</dbReference>
<evidence type="ECO:0000313" key="3">
    <source>
        <dbReference type="EMBL" id="QDV39160.1"/>
    </source>
</evidence>
<sequence>MAHPMITHPLGLAALATAQAIAGAGSVATPARDEAVRTYRGLEEINPPAEPEPGPPTAIVGARLIDGRGGPAIPDAAVVIRGATIVAAGPRAGVEIPEDARVVEAAGLSLLPGLIDAHFHHDRDDPGHRMLRLSLSRGVTTLRDPGHPIPAYQAVREAPGPLPRCFLTGRHLDQQPHAHPDDAEAIRTAAEARAAVGRRVAAGASAIKVYYRLPPELIGAASEAAHARGVPVTAHLELVDAGRAIEAGVDGVEHVTSFGTALAEPEPAATFRAAVERDNEARHEGRYRLWATIEPEDNPRLGPLIEGMVAGGVVLSPTLAVFERRAGDRGVEGHHVRGFEAMLRFVGHCHEAGVPIVVGSHTWAPHAEEGGAYQRELELLVECGLTPGDAIVAATSRNAEYLGCADRLGAIAAGRQADVILVAGDPLEDIAAMGAVRGVMLNGRWVGQGGGSARRSGIGDEPGREGAGGPGQIPRRHPVGCPGHAADRPADRPGPWGWIGW</sequence>
<dbReference type="SUPFAM" id="SSF51556">
    <property type="entry name" value="Metallo-dependent hydrolases"/>
    <property type="match status" value="1"/>
</dbReference>
<dbReference type="Gene3D" id="2.30.40.10">
    <property type="entry name" value="Urease, subunit C, domain 1"/>
    <property type="match status" value="1"/>
</dbReference>
<dbReference type="RefSeq" id="WP_145279341.1">
    <property type="nucleotide sequence ID" value="NZ_CP036427.1"/>
</dbReference>
<dbReference type="GO" id="GO:0016810">
    <property type="term" value="F:hydrolase activity, acting on carbon-nitrogen (but not peptide) bonds"/>
    <property type="evidence" value="ECO:0007669"/>
    <property type="project" value="InterPro"/>
</dbReference>
<evidence type="ECO:0000313" key="5">
    <source>
        <dbReference type="Proteomes" id="UP000317835"/>
    </source>
</evidence>
<geneLocation type="plasmid" evidence="5">
    <name>pelp_1</name>
</geneLocation>
<evidence type="ECO:0000313" key="4">
    <source>
        <dbReference type="EMBL" id="QDV39168.1"/>
    </source>
</evidence>
<protein>
    <submittedName>
        <fullName evidence="4">Imidazolonepropionase</fullName>
    </submittedName>
</protein>
<dbReference type="InterPro" id="IPR011059">
    <property type="entry name" value="Metal-dep_hydrolase_composite"/>
</dbReference>
<dbReference type="SUPFAM" id="SSF51338">
    <property type="entry name" value="Composite domain of metallo-dependent hydrolases"/>
    <property type="match status" value="1"/>
</dbReference>
<dbReference type="Gene3D" id="1.20.58.520">
    <property type="entry name" value="Amidohydrolase"/>
    <property type="match status" value="1"/>
</dbReference>
<dbReference type="KEGG" id="tpla:ElP_71240"/>
<dbReference type="PANTHER" id="PTHR43135">
    <property type="entry name" value="ALPHA-D-RIBOSE 1-METHYLPHOSPHONATE 5-TRIPHOSPHATE DIPHOSPHATASE"/>
    <property type="match status" value="1"/>
</dbReference>
<gene>
    <name evidence="3" type="ORF">ElP_71240</name>
    <name evidence="4" type="ORF">ElP_71320</name>
</gene>
<dbReference type="EMBL" id="CP036427">
    <property type="protein sequence ID" value="QDV39160.1"/>
    <property type="molecule type" value="Genomic_DNA"/>
</dbReference>
<evidence type="ECO:0000259" key="2">
    <source>
        <dbReference type="Pfam" id="PF01979"/>
    </source>
</evidence>
<feature type="domain" description="Amidohydrolase-related" evidence="2">
    <location>
        <begin position="110"/>
        <end position="446"/>
    </location>
</feature>
<dbReference type="Pfam" id="PF01979">
    <property type="entry name" value="Amidohydro_1"/>
    <property type="match status" value="1"/>
</dbReference>
<keyword evidence="5" id="KW-1185">Reference proteome</keyword>
<dbReference type="Gene3D" id="3.30.110.90">
    <property type="entry name" value="Amidohydrolase"/>
    <property type="match status" value="1"/>
</dbReference>
<dbReference type="InterPro" id="IPR051781">
    <property type="entry name" value="Metallo-dep_Hydrolase"/>
</dbReference>
<name>A0A518HE96_9BACT</name>
<dbReference type="OrthoDB" id="9797498at2"/>
<dbReference type="PANTHER" id="PTHR43135:SF3">
    <property type="entry name" value="ALPHA-D-RIBOSE 1-METHYLPHOSPHONATE 5-TRIPHOSPHATE DIPHOSPHATASE"/>
    <property type="match status" value="1"/>
</dbReference>